<sequence length="388" mass="43331">MSFSEIIDVPGSDVIFPSLVPFLSLLELMKLRGSCQSVRRDIDGSAELTARTKESWVAFPDQSAIPSRQGQDFPSLLRVISRWFGGDKRILRGLLSGRRGKTFGGGGGETDQRETLFISPTSPLKFRNSADGALPASLVTRLSDITHVNEEEFASLSSLVEFDHQHRSFALSLINVPLENGADGVDGPEGTGAVARTDRLFARVFESPEEQVAVRIKRAAREDRDYEKRMTDRGWKGQLREGSVPASDHPPDGICCAWMIRWEVSLWDWKESAFVSCEVATVRTAKLAENRCTTEHFCAPFESDQRSDQEVFYAYAGEKDRHGVLARALPYWKPEYLKLPLSANSLRRVLSGPSGIIVARARILKFVDWCAGKKRLFEHGGRPLHCTM</sequence>
<dbReference type="EMBL" id="CDMZ01000285">
    <property type="protein sequence ID" value="CEM10945.1"/>
    <property type="molecule type" value="Genomic_DNA"/>
</dbReference>
<protein>
    <submittedName>
        <fullName evidence="1">Uncharacterized protein</fullName>
    </submittedName>
</protein>
<reference evidence="1" key="1">
    <citation type="submission" date="2014-11" db="EMBL/GenBank/DDBJ databases">
        <authorList>
            <person name="Otto D Thomas"/>
            <person name="Naeem Raeece"/>
        </authorList>
    </citation>
    <scope>NUCLEOTIDE SEQUENCE</scope>
</reference>
<dbReference type="AlphaFoldDB" id="A0A0G4FCJ9"/>
<name>A0A0G4FCJ9_9ALVE</name>
<accession>A0A0G4FCJ9</accession>
<gene>
    <name evidence="1" type="ORF">Cvel_16375</name>
</gene>
<evidence type="ECO:0000313" key="1">
    <source>
        <dbReference type="EMBL" id="CEM10945.1"/>
    </source>
</evidence>
<dbReference type="VEuPathDB" id="CryptoDB:Cvel_16375"/>
<proteinExistence type="predicted"/>
<dbReference type="PhylomeDB" id="A0A0G4FCJ9"/>
<organism evidence="1">
    <name type="scientific">Chromera velia CCMP2878</name>
    <dbReference type="NCBI Taxonomy" id="1169474"/>
    <lineage>
        <taxon>Eukaryota</taxon>
        <taxon>Sar</taxon>
        <taxon>Alveolata</taxon>
        <taxon>Colpodellida</taxon>
        <taxon>Chromeraceae</taxon>
        <taxon>Chromera</taxon>
    </lineage>
</organism>